<evidence type="ECO:0000259" key="1">
    <source>
        <dbReference type="Pfam" id="PF04069"/>
    </source>
</evidence>
<dbReference type="Gene3D" id="3.40.190.10">
    <property type="entry name" value="Periplasmic binding protein-like II"/>
    <property type="match status" value="1"/>
</dbReference>
<protein>
    <submittedName>
        <fullName evidence="2">Glycine betaine ABC transporter substrate-binding protein</fullName>
    </submittedName>
</protein>
<feature type="domain" description="ABC-type glycine betaine transport system substrate-binding" evidence="1">
    <location>
        <begin position="74"/>
        <end position="344"/>
    </location>
</feature>
<dbReference type="OrthoDB" id="9781705at2"/>
<organism evidence="2 3">
    <name type="scientific">Microlunatus elymi</name>
    <dbReference type="NCBI Taxonomy" id="2596828"/>
    <lineage>
        <taxon>Bacteria</taxon>
        <taxon>Bacillati</taxon>
        <taxon>Actinomycetota</taxon>
        <taxon>Actinomycetes</taxon>
        <taxon>Propionibacteriales</taxon>
        <taxon>Propionibacteriaceae</taxon>
        <taxon>Microlunatus</taxon>
    </lineage>
</organism>
<dbReference type="GO" id="GO:0022857">
    <property type="term" value="F:transmembrane transporter activity"/>
    <property type="evidence" value="ECO:0007669"/>
    <property type="project" value="InterPro"/>
</dbReference>
<dbReference type="CDD" id="cd13611">
    <property type="entry name" value="PBP2_YehZ"/>
    <property type="match status" value="1"/>
</dbReference>
<dbReference type="GO" id="GO:0043190">
    <property type="term" value="C:ATP-binding cassette (ABC) transporter complex"/>
    <property type="evidence" value="ECO:0007669"/>
    <property type="project" value="InterPro"/>
</dbReference>
<gene>
    <name evidence="2" type="ORF">FOE78_01470</name>
</gene>
<sequence length="350" mass="38066">MSLRRKINKTKINNRRQTKINKSPVGRRIKIIAAATVAAIMVPVSGCGLGTSGGYVPTAELAGPLAEVKPLDGATISVGSKNFTEQLLLGKILEIVLKSAGANVEDLTDIPGSAAARQAQLAGQVDAQWEYTGTAWLTYMGESKPIRDPHQQYVAVRDRDLKENDLVWMPPAPMNDTYGFASTAATAKKLGVKTLADLKKVPVKERTFCIESEFASRSDGFRPMLKAYGLNYGTDVPKKNVKIFDTGAIYAATAQGACNFGEVFTTDGRIAALDLTVLADNKNFFPIYNGCTVVRKEVVDKYPQLKDLIDPLSKKLTDKTMTELNGRVDVDGETPATVAEDWLRSEGFIR</sequence>
<dbReference type="RefSeq" id="WP_143984749.1">
    <property type="nucleotide sequence ID" value="NZ_CP041692.1"/>
</dbReference>
<reference evidence="2 3" key="1">
    <citation type="submission" date="2019-07" db="EMBL/GenBank/DDBJ databases">
        <title>Microlunatus dokdonensis sp. nov. isolated from the rhizospheric soil of the wild plant Elymus tsukushiensis.</title>
        <authorList>
            <person name="Ghim S.-Y."/>
            <person name="Hwang Y.-J."/>
            <person name="Son J.-S."/>
            <person name="Shin J.-H."/>
        </authorList>
    </citation>
    <scope>NUCLEOTIDE SEQUENCE [LARGE SCALE GENOMIC DNA]</scope>
    <source>
        <strain evidence="2 3">KUDC0627</strain>
    </source>
</reference>
<dbReference type="EMBL" id="CP041692">
    <property type="protein sequence ID" value="QDP94760.1"/>
    <property type="molecule type" value="Genomic_DNA"/>
</dbReference>
<dbReference type="Gene3D" id="3.40.190.120">
    <property type="entry name" value="Osmoprotection protein (prox), domain 2"/>
    <property type="match status" value="1"/>
</dbReference>
<dbReference type="Proteomes" id="UP000319263">
    <property type="component" value="Chromosome"/>
</dbReference>
<evidence type="ECO:0000313" key="2">
    <source>
        <dbReference type="EMBL" id="QDP94760.1"/>
    </source>
</evidence>
<dbReference type="InterPro" id="IPR007210">
    <property type="entry name" value="ABC_Gly_betaine_transp_sub-bd"/>
</dbReference>
<dbReference type="Pfam" id="PF04069">
    <property type="entry name" value="OpuAC"/>
    <property type="match status" value="1"/>
</dbReference>
<name>A0A516PUF5_9ACTN</name>
<dbReference type="SUPFAM" id="SSF53850">
    <property type="entry name" value="Periplasmic binding protein-like II"/>
    <property type="match status" value="1"/>
</dbReference>
<dbReference type="KEGG" id="mik:FOE78_01470"/>
<keyword evidence="3" id="KW-1185">Reference proteome</keyword>
<dbReference type="AlphaFoldDB" id="A0A516PUF5"/>
<proteinExistence type="predicted"/>
<accession>A0A516PUF5</accession>
<evidence type="ECO:0000313" key="3">
    <source>
        <dbReference type="Proteomes" id="UP000319263"/>
    </source>
</evidence>